<dbReference type="AlphaFoldDB" id="F4SC74"/>
<gene>
    <name evidence="2" type="ORF">MELLADRAFT_114109</name>
</gene>
<dbReference type="KEGG" id="mlr:MELLADRAFT_114109"/>
<dbReference type="GeneID" id="18925213"/>
<dbReference type="Proteomes" id="UP000001072">
    <property type="component" value="Unassembled WGS sequence"/>
</dbReference>
<dbReference type="EMBL" id="GL883201">
    <property type="protein sequence ID" value="EGF97757.1"/>
    <property type="molecule type" value="Genomic_DNA"/>
</dbReference>
<proteinExistence type="predicted"/>
<protein>
    <recommendedName>
        <fullName evidence="1">No apical meristem-associated C-terminal domain-containing protein</fullName>
    </recommendedName>
</protein>
<dbReference type="OrthoDB" id="2507178at2759"/>
<evidence type="ECO:0000259" key="1">
    <source>
        <dbReference type="Pfam" id="PF14303"/>
    </source>
</evidence>
<sequence length="129" mass="14570">MDPVIGIQQNCESYWNLIHENYIKFKEKLLHDSLQFSKDLYQADTGDEFAFDHCWVILRNCGKWKDLPIDHKGKIASAKKNPQKHALSSNPPSSAALVIELDQDKNSKDAYSMTSHSTCPMGTKAAKMA</sequence>
<evidence type="ECO:0000313" key="2">
    <source>
        <dbReference type="EMBL" id="EGF97757.1"/>
    </source>
</evidence>
<dbReference type="InParanoid" id="F4SC74"/>
<keyword evidence="3" id="KW-1185">Reference proteome</keyword>
<reference evidence="3" key="1">
    <citation type="journal article" date="2011" name="Proc. Natl. Acad. Sci. U.S.A.">
        <title>Obligate biotrophy features unraveled by the genomic analysis of rust fungi.</title>
        <authorList>
            <person name="Duplessis S."/>
            <person name="Cuomo C.A."/>
            <person name="Lin Y.-C."/>
            <person name="Aerts A."/>
            <person name="Tisserant E."/>
            <person name="Veneault-Fourrey C."/>
            <person name="Joly D.L."/>
            <person name="Hacquard S."/>
            <person name="Amselem J."/>
            <person name="Cantarel B.L."/>
            <person name="Chiu R."/>
            <person name="Coutinho P.M."/>
            <person name="Feau N."/>
            <person name="Field M."/>
            <person name="Frey P."/>
            <person name="Gelhaye E."/>
            <person name="Goldberg J."/>
            <person name="Grabherr M.G."/>
            <person name="Kodira C.D."/>
            <person name="Kohler A."/>
            <person name="Kuees U."/>
            <person name="Lindquist E.A."/>
            <person name="Lucas S.M."/>
            <person name="Mago R."/>
            <person name="Mauceli E."/>
            <person name="Morin E."/>
            <person name="Murat C."/>
            <person name="Pangilinan J.L."/>
            <person name="Park R."/>
            <person name="Pearson M."/>
            <person name="Quesneville H."/>
            <person name="Rouhier N."/>
            <person name="Sakthikumar S."/>
            <person name="Salamov A.A."/>
            <person name="Schmutz J."/>
            <person name="Selles B."/>
            <person name="Shapiro H."/>
            <person name="Tanguay P."/>
            <person name="Tuskan G.A."/>
            <person name="Henrissat B."/>
            <person name="Van de Peer Y."/>
            <person name="Rouze P."/>
            <person name="Ellis J.G."/>
            <person name="Dodds P.N."/>
            <person name="Schein J.E."/>
            <person name="Zhong S."/>
            <person name="Hamelin R.C."/>
            <person name="Grigoriev I.V."/>
            <person name="Szabo L.J."/>
            <person name="Martin F."/>
        </authorList>
    </citation>
    <scope>NUCLEOTIDE SEQUENCE [LARGE SCALE GENOMIC DNA]</scope>
    <source>
        <strain evidence="3">98AG31 / pathotype 3-4-7</strain>
    </source>
</reference>
<dbReference type="VEuPathDB" id="FungiDB:MELLADRAFT_114109"/>
<accession>F4SC74</accession>
<dbReference type="HOGENOM" id="CLU_1949310_0_0_1"/>
<feature type="domain" description="No apical meristem-associated C-terminal" evidence="1">
    <location>
        <begin position="49"/>
        <end position="128"/>
    </location>
</feature>
<organism evidence="3">
    <name type="scientific">Melampsora larici-populina (strain 98AG31 / pathotype 3-4-7)</name>
    <name type="common">Poplar leaf rust fungus</name>
    <dbReference type="NCBI Taxonomy" id="747676"/>
    <lineage>
        <taxon>Eukaryota</taxon>
        <taxon>Fungi</taxon>
        <taxon>Dikarya</taxon>
        <taxon>Basidiomycota</taxon>
        <taxon>Pucciniomycotina</taxon>
        <taxon>Pucciniomycetes</taxon>
        <taxon>Pucciniales</taxon>
        <taxon>Melampsoraceae</taxon>
        <taxon>Melampsora</taxon>
    </lineage>
</organism>
<name>F4SC74_MELLP</name>
<dbReference type="Pfam" id="PF14303">
    <property type="entry name" value="NAM-associated"/>
    <property type="match status" value="1"/>
</dbReference>
<dbReference type="InterPro" id="IPR029466">
    <property type="entry name" value="NAM-associated_C"/>
</dbReference>
<evidence type="ECO:0000313" key="3">
    <source>
        <dbReference type="Proteomes" id="UP000001072"/>
    </source>
</evidence>
<dbReference type="RefSeq" id="XP_007418975.1">
    <property type="nucleotide sequence ID" value="XM_007418913.1"/>
</dbReference>